<keyword evidence="12 23" id="KW-0547">Nucleotide-binding</keyword>
<dbReference type="FunFam" id="3.30.200.20:FF:000029">
    <property type="entry name" value="Serine/threonine-protein kinase TAO2, putative"/>
    <property type="match status" value="1"/>
</dbReference>
<dbReference type="GO" id="GO:0005811">
    <property type="term" value="C:lipid droplet"/>
    <property type="evidence" value="ECO:0007669"/>
    <property type="project" value="UniProtKB-SubCell"/>
</dbReference>
<evidence type="ECO:0000256" key="25">
    <source>
        <dbReference type="SAM" id="MobiDB-lite"/>
    </source>
</evidence>
<dbReference type="GO" id="GO:0005737">
    <property type="term" value="C:cytoplasm"/>
    <property type="evidence" value="ECO:0007669"/>
    <property type="project" value="UniProtKB-SubCell"/>
</dbReference>
<reference evidence="27" key="2">
    <citation type="submission" date="2025-08" db="UniProtKB">
        <authorList>
            <consortium name="Ensembl"/>
        </authorList>
    </citation>
    <scope>IDENTIFICATION</scope>
</reference>
<evidence type="ECO:0000256" key="13">
    <source>
        <dbReference type="ARBA" id="ARBA00022763"/>
    </source>
</evidence>
<evidence type="ECO:0000256" key="4">
    <source>
        <dbReference type="ARBA" id="ARBA00004502"/>
    </source>
</evidence>
<dbReference type="Gene3D" id="3.30.200.20">
    <property type="entry name" value="Phosphorylase Kinase, domain 1"/>
    <property type="match status" value="1"/>
</dbReference>
<keyword evidence="10" id="KW-0551">Lipid droplet</keyword>
<keyword evidence="8" id="KW-0963">Cytoplasm</keyword>
<keyword evidence="14" id="KW-0418">Kinase</keyword>
<keyword evidence="28" id="KW-1185">Reference proteome</keyword>
<comment type="catalytic activity">
    <reaction evidence="22">
        <text>L-seryl-[protein] + ATP = O-phospho-L-seryl-[protein] + ADP + H(+)</text>
        <dbReference type="Rhea" id="RHEA:17989"/>
        <dbReference type="Rhea" id="RHEA-COMP:9863"/>
        <dbReference type="Rhea" id="RHEA-COMP:11604"/>
        <dbReference type="ChEBI" id="CHEBI:15378"/>
        <dbReference type="ChEBI" id="CHEBI:29999"/>
        <dbReference type="ChEBI" id="CHEBI:30616"/>
        <dbReference type="ChEBI" id="CHEBI:83421"/>
        <dbReference type="ChEBI" id="CHEBI:456216"/>
        <dbReference type="EC" id="2.7.11.1"/>
    </reaction>
</comment>
<evidence type="ECO:0000256" key="22">
    <source>
        <dbReference type="ARBA" id="ARBA00048679"/>
    </source>
</evidence>
<evidence type="ECO:0000256" key="7">
    <source>
        <dbReference type="ARBA" id="ARBA00022475"/>
    </source>
</evidence>
<keyword evidence="16 24" id="KW-0175">Coiled coil</keyword>
<evidence type="ECO:0000313" key="28">
    <source>
        <dbReference type="Proteomes" id="UP000265080"/>
    </source>
</evidence>
<name>A0A3P8SU31_AMPPE</name>
<dbReference type="PANTHER" id="PTHR47167">
    <property type="entry name" value="SERINE/THREONINE-PROTEIN KINASE TAO1-LIKE PROTEIN"/>
    <property type="match status" value="1"/>
</dbReference>
<evidence type="ECO:0000256" key="12">
    <source>
        <dbReference type="ARBA" id="ARBA00022741"/>
    </source>
</evidence>
<dbReference type="PROSITE" id="PS00108">
    <property type="entry name" value="PROTEIN_KINASE_ST"/>
    <property type="match status" value="1"/>
</dbReference>
<keyword evidence="18" id="KW-0234">DNA repair</keyword>
<keyword evidence="13" id="KW-0227">DNA damage</keyword>
<feature type="coiled-coil region" evidence="24">
    <location>
        <begin position="745"/>
        <end position="802"/>
    </location>
</feature>
<evidence type="ECO:0000256" key="16">
    <source>
        <dbReference type="ARBA" id="ARBA00023054"/>
    </source>
</evidence>
<dbReference type="InterPro" id="IPR017441">
    <property type="entry name" value="Protein_kinase_ATP_BS"/>
</dbReference>
<dbReference type="GO" id="GO:0045121">
    <property type="term" value="C:membrane raft"/>
    <property type="evidence" value="ECO:0007669"/>
    <property type="project" value="UniProtKB-SubCell"/>
</dbReference>
<dbReference type="STRING" id="161767.ENSAPEP00000015557"/>
<evidence type="ECO:0000259" key="26">
    <source>
        <dbReference type="PROSITE" id="PS50011"/>
    </source>
</evidence>
<dbReference type="GO" id="GO:0005524">
    <property type="term" value="F:ATP binding"/>
    <property type="evidence" value="ECO:0007669"/>
    <property type="project" value="UniProtKB-UniRule"/>
</dbReference>
<evidence type="ECO:0000256" key="15">
    <source>
        <dbReference type="ARBA" id="ARBA00022840"/>
    </source>
</evidence>
<dbReference type="InterPro" id="IPR051234">
    <property type="entry name" value="TAO_STE20_kinase"/>
</dbReference>
<feature type="coiled-coil region" evidence="24">
    <location>
        <begin position="463"/>
        <end position="516"/>
    </location>
</feature>
<proteinExistence type="inferred from homology"/>
<evidence type="ECO:0000256" key="21">
    <source>
        <dbReference type="ARBA" id="ARBA00047899"/>
    </source>
</evidence>
<evidence type="ECO:0000256" key="6">
    <source>
        <dbReference type="ARBA" id="ARBA00012513"/>
    </source>
</evidence>
<evidence type="ECO:0000256" key="19">
    <source>
        <dbReference type="ARBA" id="ARBA00040009"/>
    </source>
</evidence>
<evidence type="ECO:0000313" key="27">
    <source>
        <dbReference type="Ensembl" id="ENSAPEP00000015557.1"/>
    </source>
</evidence>
<evidence type="ECO:0000256" key="5">
    <source>
        <dbReference type="ARBA" id="ARBA00008874"/>
    </source>
</evidence>
<evidence type="ECO:0000256" key="10">
    <source>
        <dbReference type="ARBA" id="ARBA00022677"/>
    </source>
</evidence>
<dbReference type="Pfam" id="PF00069">
    <property type="entry name" value="Pkinase"/>
    <property type="match status" value="1"/>
</dbReference>
<dbReference type="SUPFAM" id="SSF56112">
    <property type="entry name" value="Protein kinase-like (PK-like)"/>
    <property type="match status" value="1"/>
</dbReference>
<protein>
    <recommendedName>
        <fullName evidence="19">Serine/threonine-protein kinase TAO3</fullName>
        <ecNumber evidence="6">2.7.11.1</ecNumber>
    </recommendedName>
    <alternativeName>
        <fullName evidence="20">Thousand and one amino acid protein 3</fullName>
    </alternativeName>
</protein>
<comment type="subcellular location">
    <subcellularLocation>
        <location evidence="1">Cell membrane</location>
        <topology evidence="1">Peripheral membrane protein</topology>
    </subcellularLocation>
    <subcellularLocation>
        <location evidence="3">Cytoplasm</location>
    </subcellularLocation>
    <subcellularLocation>
        <location evidence="4">Lipid droplet</location>
    </subcellularLocation>
    <subcellularLocation>
        <location evidence="2">Membrane raft</location>
    </subcellularLocation>
</comment>
<evidence type="ECO:0000256" key="23">
    <source>
        <dbReference type="PROSITE-ProRule" id="PRU10141"/>
    </source>
</evidence>
<dbReference type="FunFam" id="1.10.510.10:FF:000030">
    <property type="entry name" value="Serine/threonine-protein kinase TAO2, putative"/>
    <property type="match status" value="1"/>
</dbReference>
<comment type="catalytic activity">
    <reaction evidence="21">
        <text>L-threonyl-[protein] + ATP = O-phospho-L-threonyl-[protein] + ADP + H(+)</text>
        <dbReference type="Rhea" id="RHEA:46608"/>
        <dbReference type="Rhea" id="RHEA-COMP:11060"/>
        <dbReference type="Rhea" id="RHEA-COMP:11605"/>
        <dbReference type="ChEBI" id="CHEBI:15378"/>
        <dbReference type="ChEBI" id="CHEBI:30013"/>
        <dbReference type="ChEBI" id="CHEBI:30616"/>
        <dbReference type="ChEBI" id="CHEBI:61977"/>
        <dbReference type="ChEBI" id="CHEBI:456216"/>
        <dbReference type="EC" id="2.7.11.1"/>
    </reaction>
</comment>
<organism evidence="27 28">
    <name type="scientific">Amphiprion percula</name>
    <name type="common">Orange clownfish</name>
    <name type="synonym">Lutjanus percula</name>
    <dbReference type="NCBI Taxonomy" id="161767"/>
    <lineage>
        <taxon>Eukaryota</taxon>
        <taxon>Metazoa</taxon>
        <taxon>Chordata</taxon>
        <taxon>Craniata</taxon>
        <taxon>Vertebrata</taxon>
        <taxon>Euteleostomi</taxon>
        <taxon>Actinopterygii</taxon>
        <taxon>Neopterygii</taxon>
        <taxon>Teleostei</taxon>
        <taxon>Neoteleostei</taxon>
        <taxon>Acanthomorphata</taxon>
        <taxon>Ovalentaria</taxon>
        <taxon>Pomacentridae</taxon>
        <taxon>Amphiprion</taxon>
    </lineage>
</organism>
<dbReference type="SMART" id="SM00220">
    <property type="entry name" value="S_TKc"/>
    <property type="match status" value="1"/>
</dbReference>
<evidence type="ECO:0000256" key="9">
    <source>
        <dbReference type="ARBA" id="ARBA00022527"/>
    </source>
</evidence>
<feature type="region of interest" description="Disordered" evidence="25">
    <location>
        <begin position="567"/>
        <end position="596"/>
    </location>
</feature>
<dbReference type="GO" id="GO:0004674">
    <property type="term" value="F:protein serine/threonine kinase activity"/>
    <property type="evidence" value="ECO:0007669"/>
    <property type="project" value="UniProtKB-KW"/>
</dbReference>
<feature type="region of interest" description="Disordered" evidence="25">
    <location>
        <begin position="320"/>
        <end position="368"/>
    </location>
</feature>
<dbReference type="PROSITE" id="PS50011">
    <property type="entry name" value="PROTEIN_KINASE_DOM"/>
    <property type="match status" value="1"/>
</dbReference>
<keyword evidence="7" id="KW-1003">Cell membrane</keyword>
<dbReference type="PANTHER" id="PTHR47167:SF10">
    <property type="entry name" value="SERINE_THREONINE-PROTEIN KINASE TAO3"/>
    <property type="match status" value="1"/>
</dbReference>
<sequence>MPSSTRKGVPKDPELADLFFKDDPEDVFCDLHEIGHGSFGAVYFARNSYSNEVVAIKKMSYNGKQTTEKWQDIIKEVKFLGQLRHPNTIEYKGCYLKDNTAWLVMEYCLGSASDLLEVHKKPLQEVEIAAITHGALLGLAYLHSHNMIHRDVKAGNILLTELGQVKLADFGSASIASPANSFVGTPYWMAPEVILAMDEGQYEGKVDIWSLGITCIELAERKPPLFNMNAMSALYHIAQNDSPTLQSNEWSDPFRSFVDYCLLKIPQDRPSSGELLRHDFVRRERSPRILIDLIQRTKDAVRELDNLQYRKMKKILYQEKHNGPMGESQEEEEDSEAASCKMNSLGSNHSIPSTSVSTGSQSSSVNSMQEVLDDSCSDMTMMHPQDYSSTLDSSPHTKKDHQYNWDDGIHRDHRPELRPVSLDKSSHAQNYKNQGRFATIKSASLVTKQIHEHEQESELREQMSGYKRMRRQHQKQLIALENKLKAEMDEHRLKLQKEVETQANNAYIELEKLAKRHAVQSEKEMKTALTDEKKFQQQIVAQQKKELTTFLDNQKKQYKLCKEKIKEEMNEDHSTPKKEKQERLSKHKENMQHSQAEEEAHLLAQQRVFYDRNCREQIREELNKKKTQKEMEHAMLIRHDESTQELEQRQLKTLQKLRMDLIRLQHQTELENQIEYNNRRERELHRKHVLELRQQPKNLKALELQIKKQFQDTCKVQTKQYKALRHHQMEVTPKAEHKTVLKALKDEQTRKLAILAEQYEQSINEMMASQALRLDEAQEAECQALRQQLQQEMELLNAYQSKIKMQTEAQHEREQQKLEQKVSLRRAHLEQKIEEELVSLQKERTDRIKHLLERQERETDSFDMESLRLGFGNLGTLDFPKDDYR</sequence>
<accession>A0A3P8SU31</accession>
<dbReference type="OMA" id="KEKIKEX"/>
<dbReference type="GeneTree" id="ENSGT00940000155735"/>
<dbReference type="InterPro" id="IPR011009">
    <property type="entry name" value="Kinase-like_dom_sf"/>
</dbReference>
<evidence type="ECO:0000256" key="14">
    <source>
        <dbReference type="ARBA" id="ARBA00022777"/>
    </source>
</evidence>
<dbReference type="GO" id="GO:0006281">
    <property type="term" value="P:DNA repair"/>
    <property type="evidence" value="ECO:0007669"/>
    <property type="project" value="UniProtKB-KW"/>
</dbReference>
<dbReference type="Ensembl" id="ENSAPET00000015963.1">
    <property type="protein sequence ID" value="ENSAPEP00000015557.1"/>
    <property type="gene ID" value="ENSAPEG00000011015.1"/>
</dbReference>
<dbReference type="InterPro" id="IPR008271">
    <property type="entry name" value="Ser/Thr_kinase_AS"/>
</dbReference>
<reference evidence="27 28" key="1">
    <citation type="submission" date="2018-03" db="EMBL/GenBank/DDBJ databases">
        <title>Finding Nemo's genes: A chromosome-scale reference assembly of the genome of the orange clownfish Amphiprion percula.</title>
        <authorList>
            <person name="Lehmann R."/>
        </authorList>
    </citation>
    <scope>NUCLEOTIDE SEQUENCE</scope>
</reference>
<evidence type="ECO:0000256" key="1">
    <source>
        <dbReference type="ARBA" id="ARBA00004202"/>
    </source>
</evidence>
<dbReference type="InterPro" id="IPR000719">
    <property type="entry name" value="Prot_kinase_dom"/>
</dbReference>
<evidence type="ECO:0000256" key="3">
    <source>
        <dbReference type="ARBA" id="ARBA00004496"/>
    </source>
</evidence>
<feature type="domain" description="Protein kinase" evidence="26">
    <location>
        <begin position="28"/>
        <end position="281"/>
    </location>
</feature>
<evidence type="ECO:0000256" key="2">
    <source>
        <dbReference type="ARBA" id="ARBA00004285"/>
    </source>
</evidence>
<dbReference type="Proteomes" id="UP000265080">
    <property type="component" value="Chromosome 5"/>
</dbReference>
<evidence type="ECO:0000256" key="24">
    <source>
        <dbReference type="SAM" id="Coils"/>
    </source>
</evidence>
<dbReference type="Gene3D" id="1.10.510.10">
    <property type="entry name" value="Transferase(Phosphotransferase) domain 1"/>
    <property type="match status" value="1"/>
</dbReference>
<evidence type="ECO:0000256" key="8">
    <source>
        <dbReference type="ARBA" id="ARBA00022490"/>
    </source>
</evidence>
<evidence type="ECO:0000256" key="17">
    <source>
        <dbReference type="ARBA" id="ARBA00023136"/>
    </source>
</evidence>
<reference evidence="27" key="3">
    <citation type="submission" date="2025-09" db="UniProtKB">
        <authorList>
            <consortium name="Ensembl"/>
        </authorList>
    </citation>
    <scope>IDENTIFICATION</scope>
</reference>
<dbReference type="AlphaFoldDB" id="A0A3P8SU31"/>
<evidence type="ECO:0000256" key="20">
    <source>
        <dbReference type="ARBA" id="ARBA00043013"/>
    </source>
</evidence>
<keyword evidence="15 23" id="KW-0067">ATP-binding</keyword>
<keyword evidence="17" id="KW-0472">Membrane</keyword>
<feature type="compositionally biased region" description="Low complexity" evidence="25">
    <location>
        <begin position="350"/>
        <end position="367"/>
    </location>
</feature>
<comment type="similarity">
    <text evidence="5">Belongs to the protein kinase superfamily. STE Ser/Thr protein kinase family. STE20 subfamily.</text>
</comment>
<feature type="binding site" evidence="23">
    <location>
        <position position="58"/>
    </location>
    <ligand>
        <name>ATP</name>
        <dbReference type="ChEBI" id="CHEBI:30616"/>
    </ligand>
</feature>
<dbReference type="PROSITE" id="PS00107">
    <property type="entry name" value="PROTEIN_KINASE_ATP"/>
    <property type="match status" value="1"/>
</dbReference>
<dbReference type="EC" id="2.7.11.1" evidence="6"/>
<keyword evidence="9" id="KW-0723">Serine/threonine-protein kinase</keyword>
<dbReference type="GO" id="GO:0005886">
    <property type="term" value="C:plasma membrane"/>
    <property type="evidence" value="ECO:0007669"/>
    <property type="project" value="UniProtKB-SubCell"/>
</dbReference>
<dbReference type="GO" id="GO:0051493">
    <property type="term" value="P:regulation of cytoskeleton organization"/>
    <property type="evidence" value="ECO:0007669"/>
    <property type="project" value="TreeGrafter"/>
</dbReference>
<evidence type="ECO:0000256" key="18">
    <source>
        <dbReference type="ARBA" id="ARBA00023204"/>
    </source>
</evidence>
<keyword evidence="11" id="KW-0808">Transferase</keyword>
<evidence type="ECO:0000256" key="11">
    <source>
        <dbReference type="ARBA" id="ARBA00022679"/>
    </source>
</evidence>